<organism evidence="2 3">
    <name type="scientific">Pneumocystis wakefieldiae</name>
    <dbReference type="NCBI Taxonomy" id="38082"/>
    <lineage>
        <taxon>Eukaryota</taxon>
        <taxon>Fungi</taxon>
        <taxon>Dikarya</taxon>
        <taxon>Ascomycota</taxon>
        <taxon>Taphrinomycotina</taxon>
        <taxon>Pneumocystomycetes</taxon>
        <taxon>Pneumocystaceae</taxon>
        <taxon>Pneumocystis</taxon>
    </lineage>
</organism>
<dbReference type="InterPro" id="IPR007303">
    <property type="entry name" value="TIP41-like"/>
</dbReference>
<protein>
    <recommendedName>
        <fullName evidence="4">TIP41-like protein</fullName>
    </recommendedName>
</protein>
<reference evidence="2" key="1">
    <citation type="submission" date="2020-06" db="EMBL/GenBank/DDBJ databases">
        <title>Genomes of multiple members of Pneumocystis genus reveal paths to human pathogen Pneumocystis jirovecii.</title>
        <authorList>
            <person name="Cisse O.H."/>
            <person name="Ma L."/>
            <person name="Dekker J."/>
            <person name="Khil P."/>
            <person name="Jo J."/>
            <person name="Brenchley J."/>
            <person name="Blair R."/>
            <person name="Pahar B."/>
            <person name="Chabe M."/>
            <person name="Van Rompay K.A."/>
            <person name="Keesler R."/>
            <person name="Sukura A."/>
            <person name="Hirsch V."/>
            <person name="Kutty G."/>
            <person name="Liu Y."/>
            <person name="Peng L."/>
            <person name="Chen J."/>
            <person name="Song J."/>
            <person name="Weissenbacher-Lang C."/>
            <person name="Xu J."/>
            <person name="Upham N.S."/>
            <person name="Stajich J.E."/>
            <person name="Cuomo C.A."/>
            <person name="Cushion M.T."/>
            <person name="Kovacs J.A."/>
        </authorList>
    </citation>
    <scope>NUCLEOTIDE SEQUENCE</scope>
    <source>
        <strain evidence="2">2A</strain>
    </source>
</reference>
<accession>A0A899FWS4</accession>
<gene>
    <name evidence="2" type="ORF">MERGE_002047</name>
</gene>
<dbReference type="EMBL" id="CP054534">
    <property type="protein sequence ID" value="QSL64745.1"/>
    <property type="molecule type" value="Genomic_DNA"/>
</dbReference>
<dbReference type="PANTHER" id="PTHR21021:SF16">
    <property type="entry name" value="TIP41-LIKE PROTEIN"/>
    <property type="match status" value="1"/>
</dbReference>
<name>A0A899FWS4_9ASCO</name>
<dbReference type="PANTHER" id="PTHR21021">
    <property type="entry name" value="GAF/PUTATIVE CYTOSKELETAL PROTEIN"/>
    <property type="match status" value="1"/>
</dbReference>
<keyword evidence="3" id="KW-1185">Reference proteome</keyword>
<dbReference type="InterPro" id="IPR051330">
    <property type="entry name" value="Phosphatase_reg/MetRdx"/>
</dbReference>
<proteinExistence type="inferred from homology"/>
<dbReference type="AlphaFoldDB" id="A0A899FWS4"/>
<dbReference type="OrthoDB" id="10253878at2759"/>
<comment type="similarity">
    <text evidence="1">Belongs to the TIP41 family.</text>
</comment>
<dbReference type="Pfam" id="PF04176">
    <property type="entry name" value="TIP41"/>
    <property type="match status" value="1"/>
</dbReference>
<evidence type="ECO:0000313" key="2">
    <source>
        <dbReference type="EMBL" id="QSL64745.1"/>
    </source>
</evidence>
<dbReference type="GO" id="GO:0005829">
    <property type="term" value="C:cytosol"/>
    <property type="evidence" value="ECO:0007669"/>
    <property type="project" value="TreeGrafter"/>
</dbReference>
<evidence type="ECO:0008006" key="4">
    <source>
        <dbReference type="Google" id="ProtNLM"/>
    </source>
</evidence>
<evidence type="ECO:0000313" key="3">
    <source>
        <dbReference type="Proteomes" id="UP000663699"/>
    </source>
</evidence>
<evidence type="ECO:0000256" key="1">
    <source>
        <dbReference type="ARBA" id="ARBA00006658"/>
    </source>
</evidence>
<dbReference type="Proteomes" id="UP000663699">
    <property type="component" value="Chromosome 3"/>
</dbReference>
<dbReference type="GO" id="GO:0031929">
    <property type="term" value="P:TOR signaling"/>
    <property type="evidence" value="ECO:0007669"/>
    <property type="project" value="TreeGrafter"/>
</dbReference>
<sequence length="294" mass="34062">MLQWPERMIQLYSIFCQFHIQFVVSTKDSILTSQEIHQYSIRLGIPIPEMTFGRNSVEIKHSSGWKLIFTAYDALQGVDKSGKEAIQVSYAKEWIKNRANKEIRAVKVSNPVSLMIGHLRQSIGALYLMRAVKNKTLATKEEEKDQAKDTDDVDKVVVPVFVLSDEAIPLDKLKRRDPILFFEEVILYEDELSDNGMSLLSIKVRVMPERLLLLQRFFMRLDNVIFRIRDTRIYIEFSTGKVLREYIEKEASYHKVLQKVSSLQNDFGIFLTDPSWVASVLPTCHKTLEVLKLC</sequence>